<organism evidence="1 2">
    <name type="scientific">Lophiostoma macrostomum CBS 122681</name>
    <dbReference type="NCBI Taxonomy" id="1314788"/>
    <lineage>
        <taxon>Eukaryota</taxon>
        <taxon>Fungi</taxon>
        <taxon>Dikarya</taxon>
        <taxon>Ascomycota</taxon>
        <taxon>Pezizomycotina</taxon>
        <taxon>Dothideomycetes</taxon>
        <taxon>Pleosporomycetidae</taxon>
        <taxon>Pleosporales</taxon>
        <taxon>Lophiostomataceae</taxon>
        <taxon>Lophiostoma</taxon>
    </lineage>
</organism>
<evidence type="ECO:0000313" key="1">
    <source>
        <dbReference type="EMBL" id="KAF2653640.1"/>
    </source>
</evidence>
<dbReference type="AlphaFoldDB" id="A0A6A6T1M1"/>
<keyword evidence="2" id="KW-1185">Reference proteome</keyword>
<name>A0A6A6T1M1_9PLEO</name>
<dbReference type="EMBL" id="MU004377">
    <property type="protein sequence ID" value="KAF2653640.1"/>
    <property type="molecule type" value="Genomic_DNA"/>
</dbReference>
<sequence length="177" mass="20217">MPSRPNPRWDFLSMSIGHGCQKRWNQMHARCTHGVGLLMSRAMTYELWDLAMVAIHCRLWSSIYHSGRYRSTPYSVLLISLGEQLCCRWPRLYGAVLPWLFSSSRMFRMASSMCASRGVSGYASFATRRRNSAAPLCVIPVTPTSHCHHLSSQPTQQHLSHAVIFTTSLPHPHRYLK</sequence>
<accession>A0A6A6T1M1</accession>
<proteinExistence type="predicted"/>
<gene>
    <name evidence="1" type="ORF">K491DRAFT_508184</name>
</gene>
<reference evidence="1" key="1">
    <citation type="journal article" date="2020" name="Stud. Mycol.">
        <title>101 Dothideomycetes genomes: a test case for predicting lifestyles and emergence of pathogens.</title>
        <authorList>
            <person name="Haridas S."/>
            <person name="Albert R."/>
            <person name="Binder M."/>
            <person name="Bloem J."/>
            <person name="Labutti K."/>
            <person name="Salamov A."/>
            <person name="Andreopoulos B."/>
            <person name="Baker S."/>
            <person name="Barry K."/>
            <person name="Bills G."/>
            <person name="Bluhm B."/>
            <person name="Cannon C."/>
            <person name="Castanera R."/>
            <person name="Culley D."/>
            <person name="Daum C."/>
            <person name="Ezra D."/>
            <person name="Gonzalez J."/>
            <person name="Henrissat B."/>
            <person name="Kuo A."/>
            <person name="Liang C."/>
            <person name="Lipzen A."/>
            <person name="Lutzoni F."/>
            <person name="Magnuson J."/>
            <person name="Mondo S."/>
            <person name="Nolan M."/>
            <person name="Ohm R."/>
            <person name="Pangilinan J."/>
            <person name="Park H.-J."/>
            <person name="Ramirez L."/>
            <person name="Alfaro M."/>
            <person name="Sun H."/>
            <person name="Tritt A."/>
            <person name="Yoshinaga Y."/>
            <person name="Zwiers L.-H."/>
            <person name="Turgeon B."/>
            <person name="Goodwin S."/>
            <person name="Spatafora J."/>
            <person name="Crous P."/>
            <person name="Grigoriev I."/>
        </authorList>
    </citation>
    <scope>NUCLEOTIDE SEQUENCE</scope>
    <source>
        <strain evidence="1">CBS 122681</strain>
    </source>
</reference>
<evidence type="ECO:0000313" key="2">
    <source>
        <dbReference type="Proteomes" id="UP000799324"/>
    </source>
</evidence>
<dbReference type="Proteomes" id="UP000799324">
    <property type="component" value="Unassembled WGS sequence"/>
</dbReference>
<protein>
    <submittedName>
        <fullName evidence="1">Uncharacterized protein</fullName>
    </submittedName>
</protein>